<dbReference type="InterPro" id="IPR019410">
    <property type="entry name" value="Methyltransf_16"/>
</dbReference>
<dbReference type="Pfam" id="PF10294">
    <property type="entry name" value="Methyltransf_16"/>
    <property type="match status" value="1"/>
</dbReference>
<sequence length="271" mass="29530">MSLPAHHTKHLPVLAYPFRSSLFHLAQLDDGHSNGTALWLGAQCLSLYLATLPSVTRAQPRAHPPRAVELGSGIGLLPLALASFGWHVLATDVAHVLRSVLRTNIASNARHLPGAIQARELDWTVPPEHWDWANDHAIAAAHRAQSATESETAGRLAPPFDLIVSSDTLYNPALVEPLLRSLRALAVASVSSTSGRAPPVYVCLERRDPALIDHALACARSTYDFDTERIPHKKVSRALERGGLAWSREAWEGIEIWKLVLRVPLPAPTSC</sequence>
<dbReference type="SUPFAM" id="SSF53335">
    <property type="entry name" value="S-adenosyl-L-methionine-dependent methyltransferases"/>
    <property type="match status" value="1"/>
</dbReference>
<dbReference type="PANTHER" id="PTHR14614">
    <property type="entry name" value="HEPATOCELLULAR CARCINOMA-ASSOCIATED ANTIGEN"/>
    <property type="match status" value="1"/>
</dbReference>
<name>A0A5M3N0T1_CONPW</name>
<evidence type="ECO:0000313" key="2">
    <source>
        <dbReference type="Proteomes" id="UP000053558"/>
    </source>
</evidence>
<dbReference type="GeneID" id="19207263"/>
<evidence type="ECO:0000313" key="1">
    <source>
        <dbReference type="EMBL" id="EIW85023.1"/>
    </source>
</evidence>
<protein>
    <submittedName>
        <fullName evidence="1">Uncharacterized protein</fullName>
    </submittedName>
</protein>
<dbReference type="KEGG" id="cput:CONPUDRAFT_48316"/>
<dbReference type="GO" id="GO:0005737">
    <property type="term" value="C:cytoplasm"/>
    <property type="evidence" value="ECO:0007669"/>
    <property type="project" value="TreeGrafter"/>
</dbReference>
<dbReference type="EMBL" id="JH711574">
    <property type="protein sequence ID" value="EIW85023.1"/>
    <property type="molecule type" value="Genomic_DNA"/>
</dbReference>
<dbReference type="GO" id="GO:0008757">
    <property type="term" value="F:S-adenosylmethionine-dependent methyltransferase activity"/>
    <property type="evidence" value="ECO:0007669"/>
    <property type="project" value="UniProtKB-ARBA"/>
</dbReference>
<dbReference type="OrthoDB" id="194386at2759"/>
<dbReference type="Gene3D" id="3.40.50.150">
    <property type="entry name" value="Vaccinia Virus protein VP39"/>
    <property type="match status" value="1"/>
</dbReference>
<keyword evidence="2" id="KW-1185">Reference proteome</keyword>
<reference evidence="2" key="1">
    <citation type="journal article" date="2012" name="Science">
        <title>The Paleozoic origin of enzymatic lignin decomposition reconstructed from 31 fungal genomes.</title>
        <authorList>
            <person name="Floudas D."/>
            <person name="Binder M."/>
            <person name="Riley R."/>
            <person name="Barry K."/>
            <person name="Blanchette R.A."/>
            <person name="Henrissat B."/>
            <person name="Martinez A.T."/>
            <person name="Otillar R."/>
            <person name="Spatafora J.W."/>
            <person name="Yadav J.S."/>
            <person name="Aerts A."/>
            <person name="Benoit I."/>
            <person name="Boyd A."/>
            <person name="Carlson A."/>
            <person name="Copeland A."/>
            <person name="Coutinho P.M."/>
            <person name="de Vries R.P."/>
            <person name="Ferreira P."/>
            <person name="Findley K."/>
            <person name="Foster B."/>
            <person name="Gaskell J."/>
            <person name="Glotzer D."/>
            <person name="Gorecki P."/>
            <person name="Heitman J."/>
            <person name="Hesse C."/>
            <person name="Hori C."/>
            <person name="Igarashi K."/>
            <person name="Jurgens J.A."/>
            <person name="Kallen N."/>
            <person name="Kersten P."/>
            <person name="Kohler A."/>
            <person name="Kuees U."/>
            <person name="Kumar T.K.A."/>
            <person name="Kuo A."/>
            <person name="LaButti K."/>
            <person name="Larrondo L.F."/>
            <person name="Lindquist E."/>
            <person name="Ling A."/>
            <person name="Lombard V."/>
            <person name="Lucas S."/>
            <person name="Lundell T."/>
            <person name="Martin R."/>
            <person name="McLaughlin D.J."/>
            <person name="Morgenstern I."/>
            <person name="Morin E."/>
            <person name="Murat C."/>
            <person name="Nagy L.G."/>
            <person name="Nolan M."/>
            <person name="Ohm R.A."/>
            <person name="Patyshakuliyeva A."/>
            <person name="Rokas A."/>
            <person name="Ruiz-Duenas F.J."/>
            <person name="Sabat G."/>
            <person name="Salamov A."/>
            <person name="Samejima M."/>
            <person name="Schmutz J."/>
            <person name="Slot J.C."/>
            <person name="St John F."/>
            <person name="Stenlid J."/>
            <person name="Sun H."/>
            <person name="Sun S."/>
            <person name="Syed K."/>
            <person name="Tsang A."/>
            <person name="Wiebenga A."/>
            <person name="Young D."/>
            <person name="Pisabarro A."/>
            <person name="Eastwood D.C."/>
            <person name="Martin F."/>
            <person name="Cullen D."/>
            <person name="Grigoriev I.V."/>
            <person name="Hibbett D.S."/>
        </authorList>
    </citation>
    <scope>NUCLEOTIDE SEQUENCE [LARGE SCALE GENOMIC DNA]</scope>
    <source>
        <strain evidence="2">RWD-64-598 SS2</strain>
    </source>
</reference>
<dbReference type="InterPro" id="IPR029063">
    <property type="entry name" value="SAM-dependent_MTases_sf"/>
</dbReference>
<dbReference type="RefSeq" id="XP_007764071.1">
    <property type="nucleotide sequence ID" value="XM_007765881.1"/>
</dbReference>
<accession>A0A5M3N0T1</accession>
<dbReference type="PANTHER" id="PTHR14614:SF162">
    <property type="entry name" value="EXPRESSED PROTEIN"/>
    <property type="match status" value="1"/>
</dbReference>
<comment type="caution">
    <text evidence="1">The sequence shown here is derived from an EMBL/GenBank/DDBJ whole genome shotgun (WGS) entry which is preliminary data.</text>
</comment>
<proteinExistence type="predicted"/>
<dbReference type="AlphaFoldDB" id="A0A5M3N0T1"/>
<gene>
    <name evidence="1" type="ORF">CONPUDRAFT_48316</name>
</gene>
<dbReference type="Proteomes" id="UP000053558">
    <property type="component" value="Unassembled WGS sequence"/>
</dbReference>
<dbReference type="OMA" id="NTQNHGT"/>
<organism evidence="1 2">
    <name type="scientific">Coniophora puteana (strain RWD-64-598)</name>
    <name type="common">Brown rot fungus</name>
    <dbReference type="NCBI Taxonomy" id="741705"/>
    <lineage>
        <taxon>Eukaryota</taxon>
        <taxon>Fungi</taxon>
        <taxon>Dikarya</taxon>
        <taxon>Basidiomycota</taxon>
        <taxon>Agaricomycotina</taxon>
        <taxon>Agaricomycetes</taxon>
        <taxon>Agaricomycetidae</taxon>
        <taxon>Boletales</taxon>
        <taxon>Coniophorineae</taxon>
        <taxon>Coniophoraceae</taxon>
        <taxon>Coniophora</taxon>
    </lineage>
</organism>
<dbReference type="GO" id="GO:0005634">
    <property type="term" value="C:nucleus"/>
    <property type="evidence" value="ECO:0007669"/>
    <property type="project" value="TreeGrafter"/>
</dbReference>